<sequence length="234" mass="27032">MERILLLFCFSISFCFSQNVKGKIMADSLPISNVEVINITQKEVVKANKDGSFQINASTKNWISFYHKDYDVVKIYIDSLFDFSKSLEIVLIRKSEKIEEVVVKNATPYFKDVNKGISVAPVKSNAYGFSDGTAYTGVNLMAVGKMLFGLFKNKDKEVQKKREPIQFLTFVRRSYNDDFLAKSLKLEPTEMEAFLSFCNFDEKSKEIVESYDEMVLLQFLMTKSEEYKKLHQKE</sequence>
<dbReference type="Proteomes" id="UP000198648">
    <property type="component" value="Unassembled WGS sequence"/>
</dbReference>
<protein>
    <recommendedName>
        <fullName evidence="3">CarboxypepD_reg-like domain-containing protein</fullName>
    </recommendedName>
</protein>
<dbReference type="AlphaFoldDB" id="A0A1H9AI42"/>
<evidence type="ECO:0008006" key="3">
    <source>
        <dbReference type="Google" id="ProtNLM"/>
    </source>
</evidence>
<accession>A0A1H9AI42</accession>
<dbReference type="OrthoDB" id="1431099at2"/>
<organism evidence="1 2">
    <name type="scientific">Flavobacterium urocaniciphilum</name>
    <dbReference type="NCBI Taxonomy" id="1299341"/>
    <lineage>
        <taxon>Bacteria</taxon>
        <taxon>Pseudomonadati</taxon>
        <taxon>Bacteroidota</taxon>
        <taxon>Flavobacteriia</taxon>
        <taxon>Flavobacteriales</taxon>
        <taxon>Flavobacteriaceae</taxon>
        <taxon>Flavobacterium</taxon>
    </lineage>
</organism>
<dbReference type="RefSeq" id="WP_143065597.1">
    <property type="nucleotide sequence ID" value="NZ_FOEI01000002.1"/>
</dbReference>
<reference evidence="1 2" key="1">
    <citation type="submission" date="2016-10" db="EMBL/GenBank/DDBJ databases">
        <authorList>
            <person name="de Groot N.N."/>
        </authorList>
    </citation>
    <scope>NUCLEOTIDE SEQUENCE [LARGE SCALE GENOMIC DNA]</scope>
    <source>
        <strain evidence="1 2">DSM 27078</strain>
    </source>
</reference>
<keyword evidence="2" id="KW-1185">Reference proteome</keyword>
<gene>
    <name evidence="1" type="ORF">SAMN05444005_102157</name>
</gene>
<evidence type="ECO:0000313" key="2">
    <source>
        <dbReference type="Proteomes" id="UP000198648"/>
    </source>
</evidence>
<evidence type="ECO:0000313" key="1">
    <source>
        <dbReference type="EMBL" id="SEP76151.1"/>
    </source>
</evidence>
<dbReference type="STRING" id="1299341.SAMN05444005_102157"/>
<proteinExistence type="predicted"/>
<name>A0A1H9AI42_9FLAO</name>
<dbReference type="EMBL" id="FOEI01000002">
    <property type="protein sequence ID" value="SEP76151.1"/>
    <property type="molecule type" value="Genomic_DNA"/>
</dbReference>